<dbReference type="InterPro" id="IPR048279">
    <property type="entry name" value="MdtK-like"/>
</dbReference>
<evidence type="ECO:0000256" key="1">
    <source>
        <dbReference type="ARBA" id="ARBA00004651"/>
    </source>
</evidence>
<keyword evidence="6 7" id="KW-0472">Membrane</keyword>
<protein>
    <submittedName>
        <fullName evidence="8">MATE family efflux transporter</fullName>
    </submittedName>
</protein>
<dbReference type="GO" id="GO:0042910">
    <property type="term" value="F:xenobiotic transmembrane transporter activity"/>
    <property type="evidence" value="ECO:0007669"/>
    <property type="project" value="InterPro"/>
</dbReference>
<feature type="transmembrane region" description="Helical" evidence="7">
    <location>
        <begin position="21"/>
        <end position="38"/>
    </location>
</feature>
<dbReference type="PANTHER" id="PTHR43549:SF3">
    <property type="entry name" value="MULTIDRUG RESISTANCE PROTEIN YPNP-RELATED"/>
    <property type="match status" value="1"/>
</dbReference>
<feature type="transmembrane region" description="Helical" evidence="7">
    <location>
        <begin position="354"/>
        <end position="378"/>
    </location>
</feature>
<keyword evidence="3" id="KW-1003">Cell membrane</keyword>
<keyword evidence="9" id="KW-1185">Reference proteome</keyword>
<dbReference type="GO" id="GO:0015297">
    <property type="term" value="F:antiporter activity"/>
    <property type="evidence" value="ECO:0007669"/>
    <property type="project" value="InterPro"/>
</dbReference>
<dbReference type="PANTHER" id="PTHR43549">
    <property type="entry name" value="MULTIDRUG RESISTANCE PROTEIN YPNP-RELATED"/>
    <property type="match status" value="1"/>
</dbReference>
<feature type="transmembrane region" description="Helical" evidence="7">
    <location>
        <begin position="200"/>
        <end position="221"/>
    </location>
</feature>
<dbReference type="EMBL" id="JAFREP010000002">
    <property type="protein sequence ID" value="MBO1317380.1"/>
    <property type="molecule type" value="Genomic_DNA"/>
</dbReference>
<accession>A0A8J7QFC4</accession>
<dbReference type="GO" id="GO:0005886">
    <property type="term" value="C:plasma membrane"/>
    <property type="evidence" value="ECO:0007669"/>
    <property type="project" value="UniProtKB-SubCell"/>
</dbReference>
<feature type="transmembrane region" description="Helical" evidence="7">
    <location>
        <begin position="288"/>
        <end position="308"/>
    </location>
</feature>
<evidence type="ECO:0000256" key="3">
    <source>
        <dbReference type="ARBA" id="ARBA00022475"/>
    </source>
</evidence>
<feature type="transmembrane region" description="Helical" evidence="7">
    <location>
        <begin position="417"/>
        <end position="443"/>
    </location>
</feature>
<keyword evidence="2" id="KW-0813">Transport</keyword>
<evidence type="ECO:0000256" key="5">
    <source>
        <dbReference type="ARBA" id="ARBA00022989"/>
    </source>
</evidence>
<sequence>MSRSFDSMLTEGPVSTHLIKMTVPMALALSATMAFNLADTYFVGQLGDAQLTALSFTFPPIMLLISLTIGIGAGTSSVIARAIGERNERKVRHLTTDSLLLSTLLSLFFTALGLFTLEPVFRMLGADDTTMPYIKEFMIIWYLGFITVMVPMVGMAALRATGDVKTPATIMVGVAIANMFLDPLLIFGLGPIPALGIEGAALATLITRGVSLIWVFYLLSAKHHMLRHSLPSLGDVAANWRAILHVGLPASATNMIIPLCISVAVALLATHGNDAVAAHGVASRVESMSLVIFYAMSAIIGPFVGQNFGAGRFDRIRESLIGSFLFCLGFTVLLALALGFGADWTARRFTEDEAIIHWVVVYLTLVPLSYGCHGIIMVANAAFNALGRPFPATVISTMRMVVVYTPAILIGSKFFGVTGIFVATTIANVSVSIVAWLWVVYFLRRRQEDNPEPTAPTDTVPEAG</sequence>
<feature type="transmembrane region" description="Helical" evidence="7">
    <location>
        <begin position="390"/>
        <end position="411"/>
    </location>
</feature>
<dbReference type="Pfam" id="PF01554">
    <property type="entry name" value="MatE"/>
    <property type="match status" value="2"/>
</dbReference>
<dbReference type="InterPro" id="IPR002528">
    <property type="entry name" value="MATE_fam"/>
</dbReference>
<keyword evidence="5 7" id="KW-1133">Transmembrane helix</keyword>
<feature type="transmembrane region" description="Helical" evidence="7">
    <location>
        <begin position="58"/>
        <end position="79"/>
    </location>
</feature>
<dbReference type="NCBIfam" id="TIGR00797">
    <property type="entry name" value="matE"/>
    <property type="match status" value="1"/>
</dbReference>
<feature type="transmembrane region" description="Helical" evidence="7">
    <location>
        <begin position="137"/>
        <end position="158"/>
    </location>
</feature>
<proteinExistence type="predicted"/>
<evidence type="ECO:0000256" key="2">
    <source>
        <dbReference type="ARBA" id="ARBA00022448"/>
    </source>
</evidence>
<name>A0A8J7QFC4_9BACT</name>
<feature type="transmembrane region" description="Helical" evidence="7">
    <location>
        <begin position="99"/>
        <end position="117"/>
    </location>
</feature>
<organism evidence="8 9">
    <name type="scientific">Acanthopleuribacter pedis</name>
    <dbReference type="NCBI Taxonomy" id="442870"/>
    <lineage>
        <taxon>Bacteria</taxon>
        <taxon>Pseudomonadati</taxon>
        <taxon>Acidobacteriota</taxon>
        <taxon>Holophagae</taxon>
        <taxon>Acanthopleuribacterales</taxon>
        <taxon>Acanthopleuribacteraceae</taxon>
        <taxon>Acanthopleuribacter</taxon>
    </lineage>
</organism>
<evidence type="ECO:0000313" key="9">
    <source>
        <dbReference type="Proteomes" id="UP000664417"/>
    </source>
</evidence>
<feature type="transmembrane region" description="Helical" evidence="7">
    <location>
        <begin position="242"/>
        <end position="268"/>
    </location>
</feature>
<evidence type="ECO:0000313" key="8">
    <source>
        <dbReference type="EMBL" id="MBO1317380.1"/>
    </source>
</evidence>
<keyword evidence="4 7" id="KW-0812">Transmembrane</keyword>
<reference evidence="8" key="1">
    <citation type="submission" date="2021-03" db="EMBL/GenBank/DDBJ databases">
        <authorList>
            <person name="Wang G."/>
        </authorList>
    </citation>
    <scope>NUCLEOTIDE SEQUENCE</scope>
    <source>
        <strain evidence="8">KCTC 12899</strain>
    </source>
</reference>
<dbReference type="PIRSF" id="PIRSF006603">
    <property type="entry name" value="DinF"/>
    <property type="match status" value="1"/>
</dbReference>
<dbReference type="Proteomes" id="UP000664417">
    <property type="component" value="Unassembled WGS sequence"/>
</dbReference>
<evidence type="ECO:0000256" key="7">
    <source>
        <dbReference type="SAM" id="Phobius"/>
    </source>
</evidence>
<dbReference type="AlphaFoldDB" id="A0A8J7QFC4"/>
<gene>
    <name evidence="8" type="ORF">J3U88_02830</name>
</gene>
<evidence type="ECO:0000256" key="4">
    <source>
        <dbReference type="ARBA" id="ARBA00022692"/>
    </source>
</evidence>
<comment type="subcellular location">
    <subcellularLocation>
        <location evidence="1">Cell membrane</location>
        <topology evidence="1">Multi-pass membrane protein</topology>
    </subcellularLocation>
</comment>
<evidence type="ECO:0000256" key="6">
    <source>
        <dbReference type="ARBA" id="ARBA00023136"/>
    </source>
</evidence>
<dbReference type="InterPro" id="IPR052031">
    <property type="entry name" value="Membrane_Transporter-Flippase"/>
</dbReference>
<feature type="transmembrane region" description="Helical" evidence="7">
    <location>
        <begin position="320"/>
        <end position="342"/>
    </location>
</feature>
<comment type="caution">
    <text evidence="8">The sequence shown here is derived from an EMBL/GenBank/DDBJ whole genome shotgun (WGS) entry which is preliminary data.</text>
</comment>
<feature type="transmembrane region" description="Helical" evidence="7">
    <location>
        <begin position="170"/>
        <end position="194"/>
    </location>
</feature>
<dbReference type="RefSeq" id="WP_207856616.1">
    <property type="nucleotide sequence ID" value="NZ_JAFREP010000002.1"/>
</dbReference>